<sequence>MFTVCAANRVIRCVKGGANESEKMMGGVTGREFSFVLIITPTRKFSFLRPISALERRVILSVFSRMNQIRFDHQGKRTSKPRRRLLCRTPGAWCRANRFSFVMAREGGAHAANPGLQAEMPAPPALRGSPVLKFETLVHRAARCGPAGRIRPSNPAIASRRSMIGAGVKLLLRYIPETKNVVSGAVGRRGGRVPSAICDGISRGTLLAILDAPAGGRHEVTNRWGGQLVNKQSGKRR</sequence>
<organism evidence="1 2">
    <name type="scientific">Burkholderia contaminans</name>
    <dbReference type="NCBI Taxonomy" id="488447"/>
    <lineage>
        <taxon>Bacteria</taxon>
        <taxon>Pseudomonadati</taxon>
        <taxon>Pseudomonadota</taxon>
        <taxon>Betaproteobacteria</taxon>
        <taxon>Burkholderiales</taxon>
        <taxon>Burkholderiaceae</taxon>
        <taxon>Burkholderia</taxon>
        <taxon>Burkholderia cepacia complex</taxon>
    </lineage>
</organism>
<accession>A0A6P2W3W9</accession>
<proteinExistence type="predicted"/>
<gene>
    <name evidence="1" type="ORF">BCO71033_00735</name>
</gene>
<protein>
    <submittedName>
        <fullName evidence="1">Uncharacterized protein</fullName>
    </submittedName>
</protein>
<dbReference type="Proteomes" id="UP000494109">
    <property type="component" value="Unassembled WGS sequence"/>
</dbReference>
<reference evidence="1 2" key="1">
    <citation type="submission" date="2019-09" db="EMBL/GenBank/DDBJ databases">
        <authorList>
            <person name="Depoorter E."/>
        </authorList>
    </citation>
    <scope>NUCLEOTIDE SEQUENCE [LARGE SCALE GENOMIC DNA]</scope>
    <source>
        <strain evidence="1">R-71033</strain>
    </source>
</reference>
<evidence type="ECO:0000313" key="1">
    <source>
        <dbReference type="EMBL" id="VWC85005.1"/>
    </source>
</evidence>
<evidence type="ECO:0000313" key="2">
    <source>
        <dbReference type="Proteomes" id="UP000494109"/>
    </source>
</evidence>
<name>A0A6P2W3W9_9BURK</name>
<dbReference type="AlphaFoldDB" id="A0A6P2W3W9"/>
<dbReference type="RefSeq" id="WP_174943383.1">
    <property type="nucleotide sequence ID" value="NZ_CABVQS010000002.1"/>
</dbReference>
<dbReference type="EMBL" id="CABVQS010000002">
    <property type="protein sequence ID" value="VWC85005.1"/>
    <property type="molecule type" value="Genomic_DNA"/>
</dbReference>